<dbReference type="EMBL" id="DROK01000195">
    <property type="protein sequence ID" value="HHI97542.1"/>
    <property type="molecule type" value="Genomic_DNA"/>
</dbReference>
<evidence type="ECO:0000256" key="10">
    <source>
        <dbReference type="ARBA" id="ARBA00066427"/>
    </source>
</evidence>
<sequence length="418" mass="46440">MHHFQYRENELYAEEVPVRRIARKVGTPFYLYSAATLRRHYRVFDQAFKTLPHLVCYAVKANSNLAVLRLLAREGAGADIVSGGELFRALKAGIPAEKIVFSGVGKTAREIRLALKAGILMFNVESLEELKSIARIARKMKKKAPIAIRVNPDVNPKTHPYISTGLKENKFGLDVETAFKAYQLAKEDPYLEIVGIDCHIGSQLTQLSPFVEALRRIKAFLKRLATVGISVRYLDLGGGLGIVYGEEEPPPPEKYAQALIEELNGLSVTLILEPGRVLVGNAGILVTKVLYYKETPAKKFLIVDAGMNDLLRPAFYQAYHEIIPVLKKERPSIVADVVGPICETGDFLARERELPLVKPGELLAVMSAGAYGFVMASNYNSRPRPAEVMVNGEEFYVVRRRETYAKLVAGEKIPPFLG</sequence>
<keyword evidence="6 12" id="KW-0456">Lyase</keyword>
<comment type="catalytic activity">
    <reaction evidence="7 12 14">
        <text>meso-2,6-diaminopimelate + H(+) = L-lysine + CO2</text>
        <dbReference type="Rhea" id="RHEA:15101"/>
        <dbReference type="ChEBI" id="CHEBI:15378"/>
        <dbReference type="ChEBI" id="CHEBI:16526"/>
        <dbReference type="ChEBI" id="CHEBI:32551"/>
        <dbReference type="ChEBI" id="CHEBI:57791"/>
        <dbReference type="EC" id="4.1.1.20"/>
    </reaction>
</comment>
<comment type="subunit">
    <text evidence="12">Homodimer.</text>
</comment>
<name>A0A7V5P0C2_9BACT</name>
<dbReference type="Gene3D" id="2.40.37.10">
    <property type="entry name" value="Lyase, Ornithine Decarboxylase, Chain A, domain 1"/>
    <property type="match status" value="1"/>
</dbReference>
<feature type="modified residue" description="N6-(pyridoxal phosphate)lysine" evidence="12 13">
    <location>
        <position position="60"/>
    </location>
</feature>
<evidence type="ECO:0000256" key="12">
    <source>
        <dbReference type="HAMAP-Rule" id="MF_02120"/>
    </source>
</evidence>
<keyword evidence="5 12" id="KW-0457">Lysine biosynthesis</keyword>
<evidence type="ECO:0000256" key="13">
    <source>
        <dbReference type="PIRSR" id="PIRSR600183-50"/>
    </source>
</evidence>
<feature type="binding site" evidence="12">
    <location>
        <position position="316"/>
    </location>
    <ligand>
        <name>substrate</name>
    </ligand>
</feature>
<evidence type="ECO:0000259" key="15">
    <source>
        <dbReference type="Pfam" id="PF00278"/>
    </source>
</evidence>
<evidence type="ECO:0000256" key="14">
    <source>
        <dbReference type="RuleBase" id="RU003738"/>
    </source>
</evidence>
<evidence type="ECO:0000259" key="16">
    <source>
        <dbReference type="Pfam" id="PF02784"/>
    </source>
</evidence>
<dbReference type="Proteomes" id="UP000886101">
    <property type="component" value="Unassembled WGS sequence"/>
</dbReference>
<evidence type="ECO:0000256" key="3">
    <source>
        <dbReference type="ARBA" id="ARBA00022793"/>
    </source>
</evidence>
<keyword evidence="2 12" id="KW-0028">Amino-acid biosynthesis</keyword>
<evidence type="ECO:0000256" key="8">
    <source>
        <dbReference type="ARBA" id="ARBA00060643"/>
    </source>
</evidence>
<feature type="domain" description="Orn/DAP/Arg decarboxylase 2 N-terminal" evidence="16">
    <location>
        <begin position="35"/>
        <end position="279"/>
    </location>
</feature>
<feature type="binding site" evidence="12">
    <location>
        <begin position="273"/>
        <end position="276"/>
    </location>
    <ligand>
        <name>pyridoxal 5'-phosphate</name>
        <dbReference type="ChEBI" id="CHEBI:597326"/>
    </ligand>
</feature>
<accession>A0A7V5P0C2</accession>
<dbReference type="FunFam" id="3.20.20.10:FF:000003">
    <property type="entry name" value="Diaminopimelate decarboxylase"/>
    <property type="match status" value="1"/>
</dbReference>
<dbReference type="InterPro" id="IPR029066">
    <property type="entry name" value="PLP-binding_barrel"/>
</dbReference>
<evidence type="ECO:0000256" key="4">
    <source>
        <dbReference type="ARBA" id="ARBA00022898"/>
    </source>
</evidence>
<dbReference type="InterPro" id="IPR009006">
    <property type="entry name" value="Ala_racemase/Decarboxylase_C"/>
</dbReference>
<feature type="binding site" evidence="12">
    <location>
        <position position="343"/>
    </location>
    <ligand>
        <name>substrate</name>
    </ligand>
</feature>
<evidence type="ECO:0000256" key="2">
    <source>
        <dbReference type="ARBA" id="ARBA00022605"/>
    </source>
</evidence>
<comment type="caution">
    <text evidence="17">The sequence shown here is derived from an EMBL/GenBank/DDBJ whole genome shotgun (WGS) entry which is preliminary data.</text>
</comment>
<proteinExistence type="inferred from homology"/>
<dbReference type="EC" id="4.1.1.20" evidence="10 12"/>
<keyword evidence="4 12" id="KW-0663">Pyridoxal phosphate</keyword>
<dbReference type="SUPFAM" id="SSF51419">
    <property type="entry name" value="PLP-binding barrel"/>
    <property type="match status" value="1"/>
</dbReference>
<dbReference type="SUPFAM" id="SSF50621">
    <property type="entry name" value="Alanine racemase C-terminal domain-like"/>
    <property type="match status" value="1"/>
</dbReference>
<dbReference type="GO" id="GO:0009089">
    <property type="term" value="P:lysine biosynthetic process via diaminopimelate"/>
    <property type="evidence" value="ECO:0007669"/>
    <property type="project" value="UniProtKB-UniRule"/>
</dbReference>
<dbReference type="AlphaFoldDB" id="A0A7V5P0C2"/>
<comment type="cofactor">
    <cofactor evidence="1 12 13 14">
        <name>pyridoxal 5'-phosphate</name>
        <dbReference type="ChEBI" id="CHEBI:597326"/>
    </cofactor>
</comment>
<dbReference type="NCBIfam" id="TIGR01048">
    <property type="entry name" value="lysA"/>
    <property type="match status" value="1"/>
</dbReference>
<dbReference type="GO" id="GO:0008836">
    <property type="term" value="F:diaminopimelate decarboxylase activity"/>
    <property type="evidence" value="ECO:0007669"/>
    <property type="project" value="UniProtKB-UniRule"/>
</dbReference>
<evidence type="ECO:0000313" key="17">
    <source>
        <dbReference type="EMBL" id="HHI97542.1"/>
    </source>
</evidence>
<dbReference type="InterPro" id="IPR002986">
    <property type="entry name" value="DAP_deCOOHase_LysA"/>
</dbReference>
<dbReference type="PANTHER" id="PTHR43727:SF2">
    <property type="entry name" value="GROUP IV DECARBOXYLASE"/>
    <property type="match status" value="1"/>
</dbReference>
<feature type="binding site" evidence="12">
    <location>
        <position position="371"/>
    </location>
    <ligand>
        <name>substrate</name>
    </ligand>
</feature>
<comment type="similarity">
    <text evidence="9 12">Belongs to the Orn/Lys/Arg decarboxylase class-II family. LysA subfamily.</text>
</comment>
<evidence type="ECO:0000256" key="11">
    <source>
        <dbReference type="ARBA" id="ARBA00074972"/>
    </source>
</evidence>
<dbReference type="PRINTS" id="PR01179">
    <property type="entry name" value="ODADCRBXLASE"/>
</dbReference>
<comment type="pathway">
    <text evidence="8 12 14">Amino-acid biosynthesis; L-lysine biosynthesis via DAP pathway; L-lysine from DL-2,6-diaminopimelate: step 1/1.</text>
</comment>
<evidence type="ECO:0000256" key="9">
    <source>
        <dbReference type="ARBA" id="ARBA00060983"/>
    </source>
</evidence>
<feature type="binding site" evidence="12">
    <location>
        <position position="239"/>
    </location>
    <ligand>
        <name>pyridoxal 5'-phosphate</name>
        <dbReference type="ChEBI" id="CHEBI:597326"/>
    </ligand>
</feature>
<dbReference type="InterPro" id="IPR022657">
    <property type="entry name" value="De-COase2_CS"/>
</dbReference>
<dbReference type="Pfam" id="PF02784">
    <property type="entry name" value="Orn_Arg_deC_N"/>
    <property type="match status" value="1"/>
</dbReference>
<gene>
    <name evidence="12 17" type="primary">lysA</name>
    <name evidence="17" type="ORF">ENJ96_06790</name>
</gene>
<protein>
    <recommendedName>
        <fullName evidence="11 12">Diaminopimelate decarboxylase</fullName>
        <shortName evidence="12">DAP decarboxylase</shortName>
        <shortName evidence="12">DAPDC</shortName>
        <ecNumber evidence="10 12">4.1.1.20</ecNumber>
    </recommendedName>
</protein>
<dbReference type="PROSITE" id="PS00879">
    <property type="entry name" value="ODR_DC_2_2"/>
    <property type="match status" value="1"/>
</dbReference>
<dbReference type="PANTHER" id="PTHR43727">
    <property type="entry name" value="DIAMINOPIMELATE DECARBOXYLASE"/>
    <property type="match status" value="1"/>
</dbReference>
<evidence type="ECO:0000256" key="7">
    <source>
        <dbReference type="ARBA" id="ARBA00050464"/>
    </source>
</evidence>
<dbReference type="CDD" id="cd06828">
    <property type="entry name" value="PLPDE_III_DapDC"/>
    <property type="match status" value="1"/>
</dbReference>
<feature type="domain" description="Orn/DAP/Arg decarboxylase 2 C-terminal" evidence="15">
    <location>
        <begin position="30"/>
        <end position="369"/>
    </location>
</feature>
<keyword evidence="3 12" id="KW-0210">Decarboxylase</keyword>
<evidence type="ECO:0000256" key="5">
    <source>
        <dbReference type="ARBA" id="ARBA00023154"/>
    </source>
</evidence>
<dbReference type="InterPro" id="IPR022653">
    <property type="entry name" value="De-COase2_pyr-phos_BS"/>
</dbReference>
<feature type="active site" description="Proton donor" evidence="13">
    <location>
        <position position="342"/>
    </location>
</feature>
<dbReference type="Gene3D" id="3.20.20.10">
    <property type="entry name" value="Alanine racemase"/>
    <property type="match status" value="1"/>
</dbReference>
<dbReference type="GO" id="GO:0030170">
    <property type="term" value="F:pyridoxal phosphate binding"/>
    <property type="evidence" value="ECO:0007669"/>
    <property type="project" value="UniProtKB-UniRule"/>
</dbReference>
<dbReference type="FunFam" id="2.40.37.10:FF:000003">
    <property type="entry name" value="Diaminopimelate decarboxylase"/>
    <property type="match status" value="1"/>
</dbReference>
<dbReference type="InterPro" id="IPR022643">
    <property type="entry name" value="De-COase2_C"/>
</dbReference>
<feature type="binding site" evidence="12">
    <location>
        <position position="371"/>
    </location>
    <ligand>
        <name>pyridoxal 5'-phosphate</name>
        <dbReference type="ChEBI" id="CHEBI:597326"/>
    </ligand>
</feature>
<organism evidence="17">
    <name type="scientific">Thermodesulfatator atlanticus</name>
    <dbReference type="NCBI Taxonomy" id="501497"/>
    <lineage>
        <taxon>Bacteria</taxon>
        <taxon>Pseudomonadati</taxon>
        <taxon>Thermodesulfobacteriota</taxon>
        <taxon>Thermodesulfobacteria</taxon>
        <taxon>Thermodesulfobacteriales</taxon>
        <taxon>Thermodesulfatatoraceae</taxon>
        <taxon>Thermodesulfatator</taxon>
    </lineage>
</organism>
<dbReference type="Pfam" id="PF00278">
    <property type="entry name" value="Orn_DAP_Arg_deC"/>
    <property type="match status" value="1"/>
</dbReference>
<feature type="binding site" evidence="12">
    <location>
        <position position="276"/>
    </location>
    <ligand>
        <name>substrate</name>
    </ligand>
</feature>
<feature type="binding site" evidence="12">
    <location>
        <position position="312"/>
    </location>
    <ligand>
        <name>substrate</name>
    </ligand>
</feature>
<dbReference type="PROSITE" id="PS00878">
    <property type="entry name" value="ODR_DC_2_1"/>
    <property type="match status" value="1"/>
</dbReference>
<dbReference type="InterPro" id="IPR022644">
    <property type="entry name" value="De-COase2_N"/>
</dbReference>
<reference evidence="17" key="1">
    <citation type="journal article" date="2020" name="mSystems">
        <title>Genome- and Community-Level Interaction Insights into Carbon Utilization and Element Cycling Functions of Hydrothermarchaeota in Hydrothermal Sediment.</title>
        <authorList>
            <person name="Zhou Z."/>
            <person name="Liu Y."/>
            <person name="Xu W."/>
            <person name="Pan J."/>
            <person name="Luo Z.H."/>
            <person name="Li M."/>
        </authorList>
    </citation>
    <scope>NUCLEOTIDE SEQUENCE [LARGE SCALE GENOMIC DNA]</scope>
    <source>
        <strain evidence="17">HyVt-533</strain>
    </source>
</reference>
<dbReference type="InterPro" id="IPR000183">
    <property type="entry name" value="Orn/DAP/Arg_de-COase"/>
</dbReference>
<dbReference type="PRINTS" id="PR01181">
    <property type="entry name" value="DAPDCRBXLASE"/>
</dbReference>
<dbReference type="HAMAP" id="MF_02120">
    <property type="entry name" value="LysA"/>
    <property type="match status" value="1"/>
</dbReference>
<dbReference type="UniPathway" id="UPA00034">
    <property type="reaction ID" value="UER00027"/>
</dbReference>
<comment type="function">
    <text evidence="12">Specifically catalyzes the decarboxylation of meso-diaminopimelate (meso-DAP) to L-lysine.</text>
</comment>
<evidence type="ECO:0000256" key="1">
    <source>
        <dbReference type="ARBA" id="ARBA00001933"/>
    </source>
</evidence>
<evidence type="ECO:0000256" key="6">
    <source>
        <dbReference type="ARBA" id="ARBA00023239"/>
    </source>
</evidence>